<evidence type="ECO:0000313" key="4">
    <source>
        <dbReference type="Proteomes" id="UP000276776"/>
    </source>
</evidence>
<dbReference type="OMA" id="DKVCRKT"/>
<dbReference type="STRING" id="103827.A0A0N5D4U4"/>
<dbReference type="OrthoDB" id="277029at2759"/>
<reference evidence="3 4" key="2">
    <citation type="submission" date="2018-11" db="EMBL/GenBank/DDBJ databases">
        <authorList>
            <consortium name="Pathogen Informatics"/>
        </authorList>
    </citation>
    <scope>NUCLEOTIDE SEQUENCE [LARGE SCALE GENOMIC DNA]</scope>
</reference>
<protein>
    <recommendedName>
        <fullName evidence="2">Repressor of RNA polymerase III transcription MAF1 homolog</fullName>
    </recommendedName>
</protein>
<dbReference type="WBParaSite" id="TCLT_0000800401-mRNA-1">
    <property type="protein sequence ID" value="TCLT_0000800401-mRNA-1"/>
    <property type="gene ID" value="TCLT_0000800401"/>
</dbReference>
<dbReference type="GO" id="GO:0016480">
    <property type="term" value="P:negative regulation of transcription by RNA polymerase III"/>
    <property type="evidence" value="ECO:0007669"/>
    <property type="project" value="InterPro"/>
</dbReference>
<dbReference type="GO" id="GO:0000994">
    <property type="term" value="F:RNA polymerase III core binding"/>
    <property type="evidence" value="ECO:0007669"/>
    <property type="project" value="TreeGrafter"/>
</dbReference>
<accession>A0A0N5D4U4</accession>
<evidence type="ECO:0000313" key="3">
    <source>
        <dbReference type="EMBL" id="VDN05506.1"/>
    </source>
</evidence>
<dbReference type="PANTHER" id="PTHR22504">
    <property type="entry name" value="REPRESSOR OF RNA POLYMERASE III TRANSCRIPTION MAF1"/>
    <property type="match status" value="1"/>
</dbReference>
<dbReference type="GO" id="GO:0005634">
    <property type="term" value="C:nucleus"/>
    <property type="evidence" value="ECO:0007669"/>
    <property type="project" value="TreeGrafter"/>
</dbReference>
<dbReference type="AlphaFoldDB" id="A0A0N5D4U4"/>
<dbReference type="InterPro" id="IPR038564">
    <property type="entry name" value="Maf1_sf"/>
</dbReference>
<gene>
    <name evidence="3" type="ORF">TCLT_LOCUS7993</name>
</gene>
<keyword evidence="4" id="KW-1185">Reference proteome</keyword>
<organism evidence="5">
    <name type="scientific">Thelazia callipaeda</name>
    <name type="common">Oriental eyeworm</name>
    <name type="synonym">Parasitic nematode</name>
    <dbReference type="NCBI Taxonomy" id="103827"/>
    <lineage>
        <taxon>Eukaryota</taxon>
        <taxon>Metazoa</taxon>
        <taxon>Ecdysozoa</taxon>
        <taxon>Nematoda</taxon>
        <taxon>Chromadorea</taxon>
        <taxon>Rhabditida</taxon>
        <taxon>Spirurina</taxon>
        <taxon>Spiruromorpha</taxon>
        <taxon>Thelazioidea</taxon>
        <taxon>Thelaziidae</taxon>
        <taxon>Thelazia</taxon>
    </lineage>
</organism>
<name>A0A0N5D4U4_THECL</name>
<comment type="similarity">
    <text evidence="1">Belongs to the MAF1 family.</text>
</comment>
<evidence type="ECO:0000256" key="1">
    <source>
        <dbReference type="ARBA" id="ARBA00006231"/>
    </source>
</evidence>
<evidence type="ECO:0000313" key="5">
    <source>
        <dbReference type="WBParaSite" id="TCLT_0000800401-mRNA-1"/>
    </source>
</evidence>
<dbReference type="Pfam" id="PF09174">
    <property type="entry name" value="Maf1"/>
    <property type="match status" value="1"/>
</dbReference>
<dbReference type="Gene3D" id="3.40.1000.50">
    <property type="entry name" value="Repressor of RNA polymerase III transcription Maf1"/>
    <property type="match status" value="1"/>
</dbReference>
<reference evidence="5" key="1">
    <citation type="submission" date="2017-02" db="UniProtKB">
        <authorList>
            <consortium name="WormBaseParasite"/>
        </authorList>
    </citation>
    <scope>IDENTIFICATION</scope>
</reference>
<evidence type="ECO:0000256" key="2">
    <source>
        <dbReference type="ARBA" id="ARBA00020829"/>
    </source>
</evidence>
<dbReference type="InterPro" id="IPR015257">
    <property type="entry name" value="Maf1"/>
</dbReference>
<dbReference type="PANTHER" id="PTHR22504:SF0">
    <property type="entry name" value="REPRESSOR OF RNA POLYMERASE III TRANSCRIPTION MAF1 HOMOLOG"/>
    <property type="match status" value="1"/>
</dbReference>
<sequence length="232" mass="26685">MKLLENAELDSLLCIIAVFRLEPYSCKMITSEKKQWKRKKRSGENALQPLSPPERLPYFSYSSPLAAKNQHLQSFSKLACSDSSDVEDTGVTYADAISCRTLFDLKSVMNVSFQDYDFSSTNSEAFSLIPDFKVLSGLIDLKLSPIISNYYDIKQTLWREIDEVININNCNLYSYKTGYTGDPYNEDLVMWSFAYFFHNRRMKRILFLSCRAFRADPAQNRSAEELFGGNII</sequence>
<dbReference type="EMBL" id="UYYF01004568">
    <property type="protein sequence ID" value="VDN05506.1"/>
    <property type="molecule type" value="Genomic_DNA"/>
</dbReference>
<dbReference type="Proteomes" id="UP000276776">
    <property type="component" value="Unassembled WGS sequence"/>
</dbReference>
<proteinExistence type="inferred from homology"/>